<dbReference type="Proteomes" id="UP001195963">
    <property type="component" value="Unassembled WGS sequence"/>
</dbReference>
<protein>
    <recommendedName>
        <fullName evidence="4">PH domain-containing protein</fullName>
    </recommendedName>
</protein>
<evidence type="ECO:0000313" key="2">
    <source>
        <dbReference type="EMBL" id="MBW8183149.1"/>
    </source>
</evidence>
<accession>A0ABS7E0I8</accession>
<keyword evidence="1" id="KW-1133">Transmembrane helix</keyword>
<comment type="caution">
    <text evidence="2">The sequence shown here is derived from an EMBL/GenBank/DDBJ whole genome shotgun (WGS) entry which is preliminary data.</text>
</comment>
<sequence>MNYSALSKNAKIHFSDKYLPDRLPLATKTLLFIRAFGFILTIPLVISLFMVIRLDGTEQHLFISASMLLTFAVIPLLATKHQLVLDTLNTQAYLEVRTFGIKLKQWKSKPLAKTEITLSPSVHKESSYQLIIEGQHFVIGDLAETEQALRFISSHFQLPAFEQVSQYPEITPLGEFKIPSDAQAPSKPIESLWNSTAWLKLLLPLPVFITLGFVLKLFGS</sequence>
<reference evidence="2 3" key="1">
    <citation type="submission" date="2021-07" db="EMBL/GenBank/DDBJ databases">
        <title>Shewanella sp. nov, isolated from SCS.</title>
        <authorList>
            <person name="Cao W.R."/>
        </authorList>
    </citation>
    <scope>NUCLEOTIDE SEQUENCE [LARGE SCALE GENOMIC DNA]</scope>
    <source>
        <strain evidence="2 3">NR704-98</strain>
    </source>
</reference>
<organism evidence="2 3">
    <name type="scientific">Shewanella nanhaiensis</name>
    <dbReference type="NCBI Taxonomy" id="2864872"/>
    <lineage>
        <taxon>Bacteria</taxon>
        <taxon>Pseudomonadati</taxon>
        <taxon>Pseudomonadota</taxon>
        <taxon>Gammaproteobacteria</taxon>
        <taxon>Alteromonadales</taxon>
        <taxon>Shewanellaceae</taxon>
        <taxon>Shewanella</taxon>
    </lineage>
</organism>
<proteinExistence type="predicted"/>
<evidence type="ECO:0000256" key="1">
    <source>
        <dbReference type="SAM" id="Phobius"/>
    </source>
</evidence>
<dbReference type="EMBL" id="JAHZST010000003">
    <property type="protein sequence ID" value="MBW8183149.1"/>
    <property type="molecule type" value="Genomic_DNA"/>
</dbReference>
<name>A0ABS7E0I8_9GAMM</name>
<evidence type="ECO:0008006" key="4">
    <source>
        <dbReference type="Google" id="ProtNLM"/>
    </source>
</evidence>
<evidence type="ECO:0000313" key="3">
    <source>
        <dbReference type="Proteomes" id="UP001195963"/>
    </source>
</evidence>
<keyword evidence="1" id="KW-0812">Transmembrane</keyword>
<feature type="transmembrane region" description="Helical" evidence="1">
    <location>
        <begin position="197"/>
        <end position="218"/>
    </location>
</feature>
<keyword evidence="1" id="KW-0472">Membrane</keyword>
<keyword evidence="3" id="KW-1185">Reference proteome</keyword>
<feature type="transmembrane region" description="Helical" evidence="1">
    <location>
        <begin position="31"/>
        <end position="54"/>
    </location>
</feature>
<dbReference type="RefSeq" id="WP_220108789.1">
    <property type="nucleotide sequence ID" value="NZ_JAHZST010000003.1"/>
</dbReference>
<gene>
    <name evidence="2" type="ORF">K0625_05685</name>
</gene>
<feature type="transmembrane region" description="Helical" evidence="1">
    <location>
        <begin position="61"/>
        <end position="78"/>
    </location>
</feature>